<dbReference type="PANTHER" id="PTHR24096">
    <property type="entry name" value="LONG-CHAIN-FATTY-ACID--COA LIGASE"/>
    <property type="match status" value="1"/>
</dbReference>
<dbReference type="InterPro" id="IPR000873">
    <property type="entry name" value="AMP-dep_synth/lig_dom"/>
</dbReference>
<keyword evidence="1" id="KW-0436">Ligase</keyword>
<feature type="domain" description="AMP-dependent synthetase/ligase" evidence="4">
    <location>
        <begin position="118"/>
        <end position="228"/>
    </location>
</feature>
<sequence>MPLAPTCRLTSVHQAPSYGANPNSGQWILRRHQDLPVYHCLRAPRPLPPPVLPLSFTDFAFSLLPTPLPSSHPALLDSFTGEVVPFPAFLSRVRALGAHGRRRRRLPRQSGTHRRGNQISHLVALSNPALAFAVSSTATKLPLGLRTVLLDSPTFLSYLQELGDVSATETVVICQSDPAAILHSSGTTERAKAVLLTYRNIMASTTMAAAAKMAAVVLLTVPMFHVYG</sequence>
<organism evidence="5 6">
    <name type="scientific">Zizania palustris</name>
    <name type="common">Northern wild rice</name>
    <dbReference type="NCBI Taxonomy" id="103762"/>
    <lineage>
        <taxon>Eukaryota</taxon>
        <taxon>Viridiplantae</taxon>
        <taxon>Streptophyta</taxon>
        <taxon>Embryophyta</taxon>
        <taxon>Tracheophyta</taxon>
        <taxon>Spermatophyta</taxon>
        <taxon>Magnoliopsida</taxon>
        <taxon>Liliopsida</taxon>
        <taxon>Poales</taxon>
        <taxon>Poaceae</taxon>
        <taxon>BOP clade</taxon>
        <taxon>Oryzoideae</taxon>
        <taxon>Oryzeae</taxon>
        <taxon>Zizaniinae</taxon>
        <taxon>Zizania</taxon>
    </lineage>
</organism>
<evidence type="ECO:0000259" key="4">
    <source>
        <dbReference type="Pfam" id="PF00501"/>
    </source>
</evidence>
<gene>
    <name evidence="5" type="ORF">GUJ93_ZPchr0011g28035</name>
</gene>
<reference evidence="5" key="2">
    <citation type="submission" date="2021-02" db="EMBL/GenBank/DDBJ databases">
        <authorList>
            <person name="Kimball J.A."/>
            <person name="Haas M.W."/>
            <person name="Macchietto M."/>
            <person name="Kono T."/>
            <person name="Duquette J."/>
            <person name="Shao M."/>
        </authorList>
    </citation>
    <scope>NUCLEOTIDE SEQUENCE</scope>
    <source>
        <tissue evidence="5">Fresh leaf tissue</tissue>
    </source>
</reference>
<dbReference type="Proteomes" id="UP000729402">
    <property type="component" value="Unassembled WGS sequence"/>
</dbReference>
<dbReference type="PANTHER" id="PTHR24096:SF298">
    <property type="entry name" value="4-COUMARATE--COA LIGASE"/>
    <property type="match status" value="1"/>
</dbReference>
<comment type="caution">
    <text evidence="5">The sequence shown here is derived from an EMBL/GenBank/DDBJ whole genome shotgun (WGS) entry which is preliminary data.</text>
</comment>
<dbReference type="AlphaFoldDB" id="A0A8J5WI42"/>
<dbReference type="OrthoDB" id="1743956at2759"/>
<proteinExistence type="predicted"/>
<reference evidence="5" key="1">
    <citation type="journal article" date="2021" name="bioRxiv">
        <title>Whole Genome Assembly and Annotation of Northern Wild Rice, Zizania palustris L., Supports a Whole Genome Duplication in the Zizania Genus.</title>
        <authorList>
            <person name="Haas M."/>
            <person name="Kono T."/>
            <person name="Macchietto M."/>
            <person name="Millas R."/>
            <person name="McGilp L."/>
            <person name="Shao M."/>
            <person name="Duquette J."/>
            <person name="Hirsch C.N."/>
            <person name="Kimball J."/>
        </authorList>
    </citation>
    <scope>NUCLEOTIDE SEQUENCE</scope>
    <source>
        <tissue evidence="5">Fresh leaf tissue</tissue>
    </source>
</reference>
<name>A0A8J5WI42_ZIZPA</name>
<dbReference type="Pfam" id="PF00501">
    <property type="entry name" value="AMP-binding"/>
    <property type="match status" value="1"/>
</dbReference>
<keyword evidence="3" id="KW-0067">ATP-binding</keyword>
<dbReference type="GO" id="GO:0005524">
    <property type="term" value="F:ATP binding"/>
    <property type="evidence" value="ECO:0007669"/>
    <property type="project" value="UniProtKB-KW"/>
</dbReference>
<evidence type="ECO:0000256" key="2">
    <source>
        <dbReference type="ARBA" id="ARBA00022741"/>
    </source>
</evidence>
<dbReference type="GO" id="GO:0016878">
    <property type="term" value="F:acid-thiol ligase activity"/>
    <property type="evidence" value="ECO:0007669"/>
    <property type="project" value="UniProtKB-ARBA"/>
</dbReference>
<evidence type="ECO:0000256" key="1">
    <source>
        <dbReference type="ARBA" id="ARBA00022598"/>
    </source>
</evidence>
<accession>A0A8J5WI42</accession>
<keyword evidence="6" id="KW-1185">Reference proteome</keyword>
<evidence type="ECO:0000256" key="3">
    <source>
        <dbReference type="ARBA" id="ARBA00022840"/>
    </source>
</evidence>
<dbReference type="EMBL" id="JAAALK010000081">
    <property type="protein sequence ID" value="KAG8089704.1"/>
    <property type="molecule type" value="Genomic_DNA"/>
</dbReference>
<dbReference type="GO" id="GO:0016405">
    <property type="term" value="F:CoA-ligase activity"/>
    <property type="evidence" value="ECO:0007669"/>
    <property type="project" value="TreeGrafter"/>
</dbReference>
<evidence type="ECO:0000313" key="6">
    <source>
        <dbReference type="Proteomes" id="UP000729402"/>
    </source>
</evidence>
<keyword evidence="2" id="KW-0547">Nucleotide-binding</keyword>
<evidence type="ECO:0000313" key="5">
    <source>
        <dbReference type="EMBL" id="KAG8089704.1"/>
    </source>
</evidence>
<protein>
    <recommendedName>
        <fullName evidence="4">AMP-dependent synthetase/ligase domain-containing protein</fullName>
    </recommendedName>
</protein>